<dbReference type="Proteomes" id="UP000637299">
    <property type="component" value="Unassembled WGS sequence"/>
</dbReference>
<reference evidence="1 2" key="1">
    <citation type="submission" date="2020-09" db="EMBL/GenBank/DDBJ databases">
        <title>Genome seq and assembly of Chryseobacterium sp.</title>
        <authorList>
            <person name="Chhetri G."/>
        </authorList>
    </citation>
    <scope>NUCLEOTIDE SEQUENCE [LARGE SCALE GENOMIC DNA]</scope>
    <source>
        <strain evidence="1 2">GCR10</strain>
    </source>
</reference>
<evidence type="ECO:0008006" key="3">
    <source>
        <dbReference type="Google" id="ProtNLM"/>
    </source>
</evidence>
<evidence type="ECO:0000313" key="1">
    <source>
        <dbReference type="EMBL" id="MBD8082671.1"/>
    </source>
</evidence>
<dbReference type="RefSeq" id="WP_191736659.1">
    <property type="nucleotide sequence ID" value="NZ_JACYFS010000002.1"/>
</dbReference>
<organism evidence="1 2">
    <name type="scientific">Chryseobacterium caseinilyticum</name>
    <dbReference type="NCBI Taxonomy" id="2771428"/>
    <lineage>
        <taxon>Bacteria</taxon>
        <taxon>Pseudomonadati</taxon>
        <taxon>Bacteroidota</taxon>
        <taxon>Flavobacteriia</taxon>
        <taxon>Flavobacteriales</taxon>
        <taxon>Weeksellaceae</taxon>
        <taxon>Chryseobacterium group</taxon>
        <taxon>Chryseobacterium</taxon>
    </lineage>
</organism>
<sequence>MDSKIVFLYSCNEIANQLGDFKIYEKGRRLKKVASDKDIFFEITFQTGFNNHSSHIMINPSMAIYSTSLKKWQIENIKSEFCTGLIYANHIGYITPLQTWKKWNLAGLSHEKSISEIVKNIQKFVLPIFEIFDAKETAVEFLKNKGTKFNPYCEDSLGPLAFLLCHTDHETSELFFNHYIENSINKDKIISFFEKLKTDKEIDLNHSEFVDAAHIKLAFINNLSLK</sequence>
<dbReference type="EMBL" id="JACYFS010000002">
    <property type="protein sequence ID" value="MBD8082671.1"/>
    <property type="molecule type" value="Genomic_DNA"/>
</dbReference>
<protein>
    <recommendedName>
        <fullName evidence="3">DUF4304 domain-containing protein</fullName>
    </recommendedName>
</protein>
<accession>A0ABR8ZBR3</accession>
<gene>
    <name evidence="1" type="ORF">IC610_09600</name>
</gene>
<proteinExistence type="predicted"/>
<name>A0ABR8ZBR3_9FLAO</name>
<keyword evidence="2" id="KW-1185">Reference proteome</keyword>
<comment type="caution">
    <text evidence="1">The sequence shown here is derived from an EMBL/GenBank/DDBJ whole genome shotgun (WGS) entry which is preliminary data.</text>
</comment>
<evidence type="ECO:0000313" key="2">
    <source>
        <dbReference type="Proteomes" id="UP000637299"/>
    </source>
</evidence>